<evidence type="ECO:0000313" key="1">
    <source>
        <dbReference type="EMBL" id="STL40333.1"/>
    </source>
</evidence>
<reference evidence="1 2" key="1">
    <citation type="submission" date="2018-06" db="EMBL/GenBank/DDBJ databases">
        <authorList>
            <consortium name="Pathogen Informatics"/>
            <person name="Doyle S."/>
        </authorList>
    </citation>
    <scope>NUCLEOTIDE SEQUENCE [LARGE SCALE GENOMIC DNA]</scope>
    <source>
        <strain evidence="1 2">NCTC8622</strain>
    </source>
</reference>
<evidence type="ECO:0000313" key="2">
    <source>
        <dbReference type="Proteomes" id="UP000254079"/>
    </source>
</evidence>
<dbReference type="AlphaFoldDB" id="A0A377AXA9"/>
<name>A0A377AXA9_ECOLX</name>
<proteinExistence type="predicted"/>
<accession>A0A377AXA9</accession>
<dbReference type="EMBL" id="UGCP01000006">
    <property type="protein sequence ID" value="STL40333.1"/>
    <property type="molecule type" value="Genomic_DNA"/>
</dbReference>
<protein>
    <submittedName>
        <fullName evidence="1">Uncharacterized protein</fullName>
    </submittedName>
</protein>
<gene>
    <name evidence="1" type="ORF">NCTC8622_07874</name>
</gene>
<organism evidence="1 2">
    <name type="scientific">Escherichia coli</name>
    <dbReference type="NCBI Taxonomy" id="562"/>
    <lineage>
        <taxon>Bacteria</taxon>
        <taxon>Pseudomonadati</taxon>
        <taxon>Pseudomonadota</taxon>
        <taxon>Gammaproteobacteria</taxon>
        <taxon>Enterobacterales</taxon>
        <taxon>Enterobacteriaceae</taxon>
        <taxon>Escherichia</taxon>
    </lineage>
</organism>
<sequence>MTAPVLVRRRLTKVDRVQFAKDSNISDLQEMAASEKAFC</sequence>
<dbReference type="Proteomes" id="UP000254079">
    <property type="component" value="Unassembled WGS sequence"/>
</dbReference>